<proteinExistence type="predicted"/>
<protein>
    <submittedName>
        <fullName evidence="1">Uncharacterized protein</fullName>
    </submittedName>
</protein>
<comment type="caution">
    <text evidence="1">The sequence shown here is derived from an EMBL/GenBank/DDBJ whole genome shotgun (WGS) entry which is preliminary data.</text>
</comment>
<gene>
    <name evidence="1" type="ORF">CASFOL_041201</name>
</gene>
<evidence type="ECO:0000313" key="2">
    <source>
        <dbReference type="Proteomes" id="UP001632038"/>
    </source>
</evidence>
<organism evidence="1 2">
    <name type="scientific">Castilleja foliolosa</name>
    <dbReference type="NCBI Taxonomy" id="1961234"/>
    <lineage>
        <taxon>Eukaryota</taxon>
        <taxon>Viridiplantae</taxon>
        <taxon>Streptophyta</taxon>
        <taxon>Embryophyta</taxon>
        <taxon>Tracheophyta</taxon>
        <taxon>Spermatophyta</taxon>
        <taxon>Magnoliopsida</taxon>
        <taxon>eudicotyledons</taxon>
        <taxon>Gunneridae</taxon>
        <taxon>Pentapetalae</taxon>
        <taxon>asterids</taxon>
        <taxon>lamiids</taxon>
        <taxon>Lamiales</taxon>
        <taxon>Orobanchaceae</taxon>
        <taxon>Pedicularideae</taxon>
        <taxon>Castillejinae</taxon>
        <taxon>Castilleja</taxon>
    </lineage>
</organism>
<name>A0ABD3BDU0_9LAMI</name>
<accession>A0ABD3BDU0</accession>
<sequence length="43" mass="5081">MGPGGVFWVSSLEKKYLNGQTIFDEMNYLNRRKHWLIGRNKPV</sequence>
<evidence type="ECO:0000313" key="1">
    <source>
        <dbReference type="EMBL" id="KAL3615540.1"/>
    </source>
</evidence>
<keyword evidence="2" id="KW-1185">Reference proteome</keyword>
<reference evidence="2" key="1">
    <citation type="journal article" date="2024" name="IScience">
        <title>Strigolactones Initiate the Formation of Haustorium-like Structures in Castilleja.</title>
        <authorList>
            <person name="Buerger M."/>
            <person name="Peterson D."/>
            <person name="Chory J."/>
        </authorList>
    </citation>
    <scope>NUCLEOTIDE SEQUENCE [LARGE SCALE GENOMIC DNA]</scope>
</reference>
<dbReference type="AlphaFoldDB" id="A0ABD3BDU0"/>
<dbReference type="Proteomes" id="UP001632038">
    <property type="component" value="Unassembled WGS sequence"/>
</dbReference>
<dbReference type="EMBL" id="JAVIJP010000100">
    <property type="protein sequence ID" value="KAL3615540.1"/>
    <property type="molecule type" value="Genomic_DNA"/>
</dbReference>